<evidence type="ECO:0000256" key="2">
    <source>
        <dbReference type="ARBA" id="ARBA00022448"/>
    </source>
</evidence>
<keyword evidence="2" id="KW-0813">Transport</keyword>
<evidence type="ECO:0000313" key="5">
    <source>
        <dbReference type="EMBL" id="ACQ93319.1"/>
    </source>
</evidence>
<gene>
    <name evidence="5" type="ordered locus">Tola_1709</name>
</gene>
<sequence length="437" mass="48232">MKHSRVFVCMTLASLLNASSAFAATQLHLQRFFGACDAEYGKSTDVSAAEGECGIMTTLINKFSAEHPDIEVKVSTVEWPGYDQLTAQMASRTPPDLVTMHNSVIADYQSRDLILPIDDILATAKVDKSVFTPTAQNGVVRNEKMYGLPIDTWTMLYHINTKLMKQAGLMDASGKPVLPTTPDELLKQARQFKKATGKPYFVQILSNETAAYARLFYTYMFQQGAEIFKDPTHIQLSTPEAKNIVSLFKQIYDEGLTTKNMDYPATVSAFSNGEGGILLNGNWLLGTYDAESHKATSALYESYAAVPYPQLYKAKAATYVDGHSWVMPNKEHSQDELAAIGAFYKFMADNDFQWSRTGHLPSVKAVLEKPEFQALPQRTNLMDVTKIGTGLPSKVERQFAIQDIIGEELAAAITGAKDIDSALADAESRVNEMLANL</sequence>
<dbReference type="Proteomes" id="UP000009073">
    <property type="component" value="Chromosome"/>
</dbReference>
<reference evidence="5 6" key="2">
    <citation type="journal article" date="2011" name="Stand. Genomic Sci.">
        <title>Complete genome sequence of Tolumonas auensis type strain (TA 4).</title>
        <authorList>
            <person name="Chertkov O."/>
            <person name="Copeland A."/>
            <person name="Lucas S."/>
            <person name="Lapidus A."/>
            <person name="Berry K.W."/>
            <person name="Detter J.C."/>
            <person name="Del Rio T.G."/>
            <person name="Hammon N."/>
            <person name="Dalin E."/>
            <person name="Tice H."/>
            <person name="Pitluck S."/>
            <person name="Richardson P."/>
            <person name="Bruce D."/>
            <person name="Goodwin L."/>
            <person name="Han C."/>
            <person name="Tapia R."/>
            <person name="Saunders E."/>
            <person name="Schmutz J."/>
            <person name="Brettin T."/>
            <person name="Larimer F."/>
            <person name="Land M."/>
            <person name="Hauser L."/>
            <person name="Spring S."/>
            <person name="Rohde M."/>
            <person name="Kyrpides N.C."/>
            <person name="Ivanova N."/>
            <person name="Goker M."/>
            <person name="Beller H.R."/>
            <person name="Klenk H.P."/>
            <person name="Woyke T."/>
        </authorList>
    </citation>
    <scope>NUCLEOTIDE SEQUENCE [LARGE SCALE GENOMIC DNA]</scope>
    <source>
        <strain evidence="6">DSM 9187 / TA4</strain>
    </source>
</reference>
<dbReference type="HOGENOM" id="CLU_031285_10_0_6"/>
<dbReference type="GO" id="GO:0055052">
    <property type="term" value="C:ATP-binding cassette (ABC) transporter complex, substrate-binding subunit-containing"/>
    <property type="evidence" value="ECO:0007669"/>
    <property type="project" value="TreeGrafter"/>
</dbReference>
<dbReference type="AlphaFoldDB" id="C4LFF2"/>
<dbReference type="InterPro" id="IPR006059">
    <property type="entry name" value="SBP"/>
</dbReference>
<dbReference type="RefSeq" id="WP_015878790.1">
    <property type="nucleotide sequence ID" value="NC_012691.1"/>
</dbReference>
<dbReference type="GO" id="GO:1901982">
    <property type="term" value="F:maltose binding"/>
    <property type="evidence" value="ECO:0007669"/>
    <property type="project" value="TreeGrafter"/>
</dbReference>
<reference evidence="6" key="1">
    <citation type="submission" date="2009-05" db="EMBL/GenBank/DDBJ databases">
        <title>Complete sequence of Tolumonas auensis DSM 9187.</title>
        <authorList>
            <consortium name="US DOE Joint Genome Institute"/>
            <person name="Lucas S."/>
            <person name="Copeland A."/>
            <person name="Lapidus A."/>
            <person name="Glavina del Rio T."/>
            <person name="Tice H."/>
            <person name="Bruce D."/>
            <person name="Goodwin L."/>
            <person name="Pitluck S."/>
            <person name="Chertkov O."/>
            <person name="Brettin T."/>
            <person name="Detter J.C."/>
            <person name="Han C."/>
            <person name="Larimer F."/>
            <person name="Land M."/>
            <person name="Hauser L."/>
            <person name="Kyrpides N."/>
            <person name="Mikhailova N."/>
            <person name="Spring S."/>
            <person name="Beller H."/>
        </authorList>
    </citation>
    <scope>NUCLEOTIDE SEQUENCE [LARGE SCALE GENOMIC DNA]</scope>
    <source>
        <strain evidence="6">DSM 9187 / TA4</strain>
    </source>
</reference>
<accession>C4LFF2</accession>
<dbReference type="Gene3D" id="3.40.190.10">
    <property type="entry name" value="Periplasmic binding protein-like II"/>
    <property type="match status" value="1"/>
</dbReference>
<comment type="similarity">
    <text evidence="1">Belongs to the bacterial solute-binding protein 1 family.</text>
</comment>
<evidence type="ECO:0000256" key="1">
    <source>
        <dbReference type="ARBA" id="ARBA00008520"/>
    </source>
</evidence>
<dbReference type="EMBL" id="CP001616">
    <property type="protein sequence ID" value="ACQ93319.1"/>
    <property type="molecule type" value="Genomic_DNA"/>
</dbReference>
<feature type="signal peptide" evidence="4">
    <location>
        <begin position="1"/>
        <end position="23"/>
    </location>
</feature>
<dbReference type="GO" id="GO:0015768">
    <property type="term" value="P:maltose transport"/>
    <property type="evidence" value="ECO:0007669"/>
    <property type="project" value="TreeGrafter"/>
</dbReference>
<dbReference type="PANTHER" id="PTHR30061:SF50">
    <property type="entry name" value="MALTOSE_MALTODEXTRIN-BINDING PERIPLASMIC PROTEIN"/>
    <property type="match status" value="1"/>
</dbReference>
<keyword evidence="6" id="KW-1185">Reference proteome</keyword>
<dbReference type="OrthoDB" id="5897001at2"/>
<keyword evidence="3 4" id="KW-0732">Signal</keyword>
<dbReference type="SUPFAM" id="SSF53850">
    <property type="entry name" value="Periplasmic binding protein-like II"/>
    <property type="match status" value="1"/>
</dbReference>
<proteinExistence type="inferred from homology"/>
<dbReference type="STRING" id="595494.Tola_1709"/>
<feature type="chain" id="PRO_5002940360" evidence="4">
    <location>
        <begin position="24"/>
        <end position="437"/>
    </location>
</feature>
<dbReference type="PANTHER" id="PTHR30061">
    <property type="entry name" value="MALTOSE-BINDING PERIPLASMIC PROTEIN"/>
    <property type="match status" value="1"/>
</dbReference>
<name>C4LFF2_TOLAT</name>
<dbReference type="Pfam" id="PF01547">
    <property type="entry name" value="SBP_bac_1"/>
    <property type="match status" value="1"/>
</dbReference>
<protein>
    <submittedName>
        <fullName evidence="5">Extracellular solute-binding protein family 1</fullName>
    </submittedName>
</protein>
<organism evidence="5 6">
    <name type="scientific">Tolumonas auensis (strain DSM 9187 / NBRC 110442 / TA 4)</name>
    <dbReference type="NCBI Taxonomy" id="595494"/>
    <lineage>
        <taxon>Bacteria</taxon>
        <taxon>Pseudomonadati</taxon>
        <taxon>Pseudomonadota</taxon>
        <taxon>Gammaproteobacteria</taxon>
        <taxon>Aeromonadales</taxon>
        <taxon>Aeromonadaceae</taxon>
        <taxon>Tolumonas</taxon>
    </lineage>
</organism>
<evidence type="ECO:0000313" key="6">
    <source>
        <dbReference type="Proteomes" id="UP000009073"/>
    </source>
</evidence>
<evidence type="ECO:0000256" key="4">
    <source>
        <dbReference type="SAM" id="SignalP"/>
    </source>
</evidence>
<dbReference type="KEGG" id="tau:Tola_1709"/>
<dbReference type="eggNOG" id="COG1653">
    <property type="taxonomic scope" value="Bacteria"/>
</dbReference>
<dbReference type="GO" id="GO:0042956">
    <property type="term" value="P:maltodextrin transmembrane transport"/>
    <property type="evidence" value="ECO:0007669"/>
    <property type="project" value="TreeGrafter"/>
</dbReference>
<evidence type="ECO:0000256" key="3">
    <source>
        <dbReference type="ARBA" id="ARBA00022729"/>
    </source>
</evidence>